<accession>A0A445ESQ7</accession>
<organism evidence="1 2">
    <name type="scientific">Arachis hypogaea</name>
    <name type="common">Peanut</name>
    <dbReference type="NCBI Taxonomy" id="3818"/>
    <lineage>
        <taxon>Eukaryota</taxon>
        <taxon>Viridiplantae</taxon>
        <taxon>Streptophyta</taxon>
        <taxon>Embryophyta</taxon>
        <taxon>Tracheophyta</taxon>
        <taxon>Spermatophyta</taxon>
        <taxon>Magnoliopsida</taxon>
        <taxon>eudicotyledons</taxon>
        <taxon>Gunneridae</taxon>
        <taxon>Pentapetalae</taxon>
        <taxon>rosids</taxon>
        <taxon>fabids</taxon>
        <taxon>Fabales</taxon>
        <taxon>Fabaceae</taxon>
        <taxon>Papilionoideae</taxon>
        <taxon>50 kb inversion clade</taxon>
        <taxon>dalbergioids sensu lato</taxon>
        <taxon>Dalbergieae</taxon>
        <taxon>Pterocarpus clade</taxon>
        <taxon>Arachis</taxon>
    </lineage>
</organism>
<evidence type="ECO:0000313" key="1">
    <source>
        <dbReference type="EMBL" id="RYR78515.1"/>
    </source>
</evidence>
<proteinExistence type="predicted"/>
<evidence type="ECO:0000313" key="2">
    <source>
        <dbReference type="Proteomes" id="UP000289738"/>
    </source>
</evidence>
<protein>
    <submittedName>
        <fullName evidence="1">Uncharacterized protein</fullName>
    </submittedName>
</protein>
<comment type="caution">
    <text evidence="1">The sequence shown here is derived from an EMBL/GenBank/DDBJ whole genome shotgun (WGS) entry which is preliminary data.</text>
</comment>
<reference evidence="1 2" key="1">
    <citation type="submission" date="2019-01" db="EMBL/GenBank/DDBJ databases">
        <title>Sequencing of cultivated peanut Arachis hypogaea provides insights into genome evolution and oil improvement.</title>
        <authorList>
            <person name="Chen X."/>
        </authorList>
    </citation>
    <scope>NUCLEOTIDE SEQUENCE [LARGE SCALE GENOMIC DNA]</scope>
    <source>
        <strain evidence="2">cv. Fuhuasheng</strain>
        <tissue evidence="1">Leaves</tissue>
    </source>
</reference>
<dbReference type="EMBL" id="SDMP01000001">
    <property type="protein sequence ID" value="RYR78515.1"/>
    <property type="molecule type" value="Genomic_DNA"/>
</dbReference>
<name>A0A445ESQ7_ARAHY</name>
<keyword evidence="2" id="KW-1185">Reference proteome</keyword>
<sequence length="115" mass="13077">MNDNKVVMFKYLWWDVDNYGRGVKVDEYGVTLAKTSKIVNSVAARRKKGIQSLLSRRNLAPPSHLQQANLLSNNDGVHEKKASSSSHSQVRRIFDSLFNDDGVYKKKQILKSLIN</sequence>
<gene>
    <name evidence="1" type="ORF">Ahy_A01g003335</name>
</gene>
<dbReference type="Proteomes" id="UP000289738">
    <property type="component" value="Chromosome A01"/>
</dbReference>
<dbReference type="AlphaFoldDB" id="A0A445ESQ7"/>